<accession>A0AA88HH29</accession>
<dbReference type="PANTHER" id="PTHR23324:SF83">
    <property type="entry name" value="SEC14-LIKE PROTEIN 2"/>
    <property type="match status" value="1"/>
</dbReference>
<dbReference type="SMART" id="SM00516">
    <property type="entry name" value="SEC14"/>
    <property type="match status" value="1"/>
</dbReference>
<gene>
    <name evidence="2" type="ORF">QYM36_015123</name>
</gene>
<dbReference type="AlphaFoldDB" id="A0AA88HH29"/>
<dbReference type="InterPro" id="IPR011074">
    <property type="entry name" value="CRAL/TRIO_N_dom"/>
</dbReference>
<dbReference type="SUPFAM" id="SSF52087">
    <property type="entry name" value="CRAL/TRIO domain"/>
    <property type="match status" value="1"/>
</dbReference>
<proteinExistence type="predicted"/>
<dbReference type="EMBL" id="JAVRJZ010000019">
    <property type="protein sequence ID" value="KAK2707331.1"/>
    <property type="molecule type" value="Genomic_DNA"/>
</dbReference>
<sequence length="308" mass="35922">MHHKHHNFIIIVRKKYSIHCLVQEKFANVKLKLPILTASDIFSKEVEDLKLPYRNQAYIVRWLIARDFDIDKAFDMLKAHTHWRQKFGADKLTDTWIPTSIARSHIPLGFLGEDIDKNPTWILMLGNMDIRGVLKSVPNKEMLNYCAWILERSMRIIERNSKKNKTQINRLNIFVDLANWKVADLTSWISLNFGKDLAQMYEANYPEILGKLVIFNTPALFSVLYNFVKPFLSELTVQKIRIIGSDKNQWQQEFETLEETQIPKKWGGALTDQDGNEYALKKLGMNMGKRVPPSKYISNQCPELINVQ</sequence>
<dbReference type="InterPro" id="IPR001251">
    <property type="entry name" value="CRAL-TRIO_dom"/>
</dbReference>
<reference evidence="2" key="1">
    <citation type="submission" date="2023-07" db="EMBL/GenBank/DDBJ databases">
        <title>Chromosome-level genome assembly of Artemia franciscana.</title>
        <authorList>
            <person name="Jo E."/>
        </authorList>
    </citation>
    <scope>NUCLEOTIDE SEQUENCE</scope>
    <source>
        <tissue evidence="2">Whole body</tissue>
    </source>
</reference>
<dbReference type="InterPro" id="IPR036273">
    <property type="entry name" value="CRAL/TRIO_N_dom_sf"/>
</dbReference>
<evidence type="ECO:0000313" key="2">
    <source>
        <dbReference type="EMBL" id="KAK2707331.1"/>
    </source>
</evidence>
<name>A0AA88HH29_ARTSF</name>
<organism evidence="2 3">
    <name type="scientific">Artemia franciscana</name>
    <name type="common">Brine shrimp</name>
    <name type="synonym">Artemia sanfranciscana</name>
    <dbReference type="NCBI Taxonomy" id="6661"/>
    <lineage>
        <taxon>Eukaryota</taxon>
        <taxon>Metazoa</taxon>
        <taxon>Ecdysozoa</taxon>
        <taxon>Arthropoda</taxon>
        <taxon>Crustacea</taxon>
        <taxon>Branchiopoda</taxon>
        <taxon>Anostraca</taxon>
        <taxon>Artemiidae</taxon>
        <taxon>Artemia</taxon>
    </lineage>
</organism>
<dbReference type="Gene3D" id="3.40.525.10">
    <property type="entry name" value="CRAL-TRIO lipid binding domain"/>
    <property type="match status" value="1"/>
</dbReference>
<evidence type="ECO:0000259" key="1">
    <source>
        <dbReference type="PROSITE" id="PS50191"/>
    </source>
</evidence>
<protein>
    <recommendedName>
        <fullName evidence="1">CRAL-TRIO domain-containing protein</fullName>
    </recommendedName>
</protein>
<dbReference type="SMART" id="SM01100">
    <property type="entry name" value="CRAL_TRIO_N"/>
    <property type="match status" value="1"/>
</dbReference>
<evidence type="ECO:0000313" key="3">
    <source>
        <dbReference type="Proteomes" id="UP001187531"/>
    </source>
</evidence>
<feature type="domain" description="CRAL-TRIO" evidence="1">
    <location>
        <begin position="98"/>
        <end position="274"/>
    </location>
</feature>
<dbReference type="PRINTS" id="PR00180">
    <property type="entry name" value="CRETINALDHBP"/>
</dbReference>
<dbReference type="Pfam" id="PF00650">
    <property type="entry name" value="CRAL_TRIO"/>
    <property type="match status" value="1"/>
</dbReference>
<dbReference type="PROSITE" id="PS50191">
    <property type="entry name" value="CRAL_TRIO"/>
    <property type="match status" value="1"/>
</dbReference>
<comment type="caution">
    <text evidence="2">The sequence shown here is derived from an EMBL/GenBank/DDBJ whole genome shotgun (WGS) entry which is preliminary data.</text>
</comment>
<dbReference type="InterPro" id="IPR051064">
    <property type="entry name" value="SEC14/CRAL-TRIO_domain"/>
</dbReference>
<dbReference type="PANTHER" id="PTHR23324">
    <property type="entry name" value="SEC14 RELATED PROTEIN"/>
    <property type="match status" value="1"/>
</dbReference>
<dbReference type="Proteomes" id="UP001187531">
    <property type="component" value="Unassembled WGS sequence"/>
</dbReference>
<dbReference type="GO" id="GO:0005737">
    <property type="term" value="C:cytoplasm"/>
    <property type="evidence" value="ECO:0007669"/>
    <property type="project" value="TreeGrafter"/>
</dbReference>
<keyword evidence="3" id="KW-1185">Reference proteome</keyword>
<dbReference type="CDD" id="cd00170">
    <property type="entry name" value="SEC14"/>
    <property type="match status" value="1"/>
</dbReference>
<dbReference type="SUPFAM" id="SSF46938">
    <property type="entry name" value="CRAL/TRIO N-terminal domain"/>
    <property type="match status" value="1"/>
</dbReference>
<dbReference type="InterPro" id="IPR036865">
    <property type="entry name" value="CRAL-TRIO_dom_sf"/>
</dbReference>